<feature type="transmembrane region" description="Helical" evidence="1">
    <location>
        <begin position="183"/>
        <end position="204"/>
    </location>
</feature>
<feature type="transmembrane region" description="Helical" evidence="1">
    <location>
        <begin position="157"/>
        <end position="177"/>
    </location>
</feature>
<dbReference type="Proteomes" id="UP000182471">
    <property type="component" value="Unassembled WGS sequence"/>
</dbReference>
<feature type="transmembrane region" description="Helical" evidence="1">
    <location>
        <begin position="49"/>
        <end position="68"/>
    </location>
</feature>
<feature type="transmembrane region" description="Helical" evidence="1">
    <location>
        <begin position="12"/>
        <end position="29"/>
    </location>
</feature>
<dbReference type="RefSeq" id="WP_022749448.1">
    <property type="nucleotide sequence ID" value="NZ_FOGW01000012.1"/>
</dbReference>
<evidence type="ECO:0000313" key="3">
    <source>
        <dbReference type="Proteomes" id="UP000182471"/>
    </source>
</evidence>
<sequence>MRVVKAQIYNTLKNWSTWIIMLIFLWVQISNIMDQENVKMSLFERNLIFFRIGNAEICAIIFLIISMGKYLKNNFIKNIRWLYEKKERIVLVNTGITLIFFVALYVLNFIFDIIFHFSQEQKLGSKESLGELLSYFCIIAMVVLFTSMVLIITKSQLLAFILGYVALMGKDFIFRQVKIESDMLRNILVSVLISIILCVINRLIAKKIYSVV</sequence>
<feature type="transmembrane region" description="Helical" evidence="1">
    <location>
        <begin position="132"/>
        <end position="152"/>
    </location>
</feature>
<dbReference type="AlphaFoldDB" id="A0A1H9SNU0"/>
<gene>
    <name evidence="2" type="ORF">SAMN02910429_01301</name>
</gene>
<keyword evidence="1" id="KW-0812">Transmembrane</keyword>
<name>A0A1H9SNU0_9FIRM</name>
<keyword evidence="3" id="KW-1185">Reference proteome</keyword>
<keyword evidence="1" id="KW-0472">Membrane</keyword>
<dbReference type="OrthoDB" id="9972202at2"/>
<keyword evidence="1" id="KW-1133">Transmembrane helix</keyword>
<feature type="transmembrane region" description="Helical" evidence="1">
    <location>
        <begin position="89"/>
        <end position="117"/>
    </location>
</feature>
<proteinExistence type="predicted"/>
<reference evidence="3" key="1">
    <citation type="submission" date="2016-10" db="EMBL/GenBank/DDBJ databases">
        <authorList>
            <person name="Varghese N."/>
            <person name="Submissions S."/>
        </authorList>
    </citation>
    <scope>NUCLEOTIDE SEQUENCE [LARGE SCALE GENOMIC DNA]</scope>
    <source>
        <strain evidence="3">S1b</strain>
    </source>
</reference>
<evidence type="ECO:0000256" key="1">
    <source>
        <dbReference type="SAM" id="Phobius"/>
    </source>
</evidence>
<protein>
    <submittedName>
        <fullName evidence="2">Uncharacterized protein</fullName>
    </submittedName>
</protein>
<accession>A0A1H9SNU0</accession>
<organism evidence="2 3">
    <name type="scientific">Lachnobacterium bovis</name>
    <dbReference type="NCBI Taxonomy" id="140626"/>
    <lineage>
        <taxon>Bacteria</taxon>
        <taxon>Bacillati</taxon>
        <taxon>Bacillota</taxon>
        <taxon>Clostridia</taxon>
        <taxon>Lachnospirales</taxon>
        <taxon>Lachnospiraceae</taxon>
        <taxon>Lachnobacterium</taxon>
    </lineage>
</organism>
<evidence type="ECO:0000313" key="2">
    <source>
        <dbReference type="EMBL" id="SER86636.1"/>
    </source>
</evidence>
<dbReference type="EMBL" id="FOGW01000012">
    <property type="protein sequence ID" value="SER86636.1"/>
    <property type="molecule type" value="Genomic_DNA"/>
</dbReference>